<dbReference type="AlphaFoldDB" id="A0A8X8XKM6"/>
<evidence type="ECO:0000256" key="1">
    <source>
        <dbReference type="SAM" id="Phobius"/>
    </source>
</evidence>
<dbReference type="GO" id="GO:0009535">
    <property type="term" value="C:chloroplast thylakoid membrane"/>
    <property type="evidence" value="ECO:0007669"/>
    <property type="project" value="TreeGrafter"/>
</dbReference>
<protein>
    <submittedName>
        <fullName evidence="2">Uncharacterized protein</fullName>
    </submittedName>
</protein>
<evidence type="ECO:0000313" key="3">
    <source>
        <dbReference type="Proteomes" id="UP000298416"/>
    </source>
</evidence>
<organism evidence="2">
    <name type="scientific">Salvia splendens</name>
    <name type="common">Scarlet sage</name>
    <dbReference type="NCBI Taxonomy" id="180675"/>
    <lineage>
        <taxon>Eukaryota</taxon>
        <taxon>Viridiplantae</taxon>
        <taxon>Streptophyta</taxon>
        <taxon>Embryophyta</taxon>
        <taxon>Tracheophyta</taxon>
        <taxon>Spermatophyta</taxon>
        <taxon>Magnoliopsida</taxon>
        <taxon>eudicotyledons</taxon>
        <taxon>Gunneridae</taxon>
        <taxon>Pentapetalae</taxon>
        <taxon>asterids</taxon>
        <taxon>lamiids</taxon>
        <taxon>Lamiales</taxon>
        <taxon>Lamiaceae</taxon>
        <taxon>Nepetoideae</taxon>
        <taxon>Mentheae</taxon>
        <taxon>Salviinae</taxon>
        <taxon>Salvia</taxon>
        <taxon>Salvia subgen. Calosphace</taxon>
        <taxon>core Calosphace</taxon>
    </lineage>
</organism>
<sequence>MQKRNVPKKEKKFDGKAFGWTEDPNVVISFNSLTQSFNSTHTHTENRIQRCYLQRRRLPMGASPSQHADHLPLILIPLLLSSTSKLSYLLLFLSRSESLWELQRKQNEGLFPRRITGQAIRVLANPNVCTTPGFCIFDLIPSKYNVLGRHLQRKENLKKEVIMVDPSEAKRLAAKQMELIKAKEEFKRRRQIEAINGAWAMIGLTVGLVIEGQTGKSILAQVTLLLLAGYWDAIVGFIVR</sequence>
<keyword evidence="3" id="KW-1185">Reference proteome</keyword>
<evidence type="ECO:0000313" key="2">
    <source>
        <dbReference type="EMBL" id="KAG6413086.1"/>
    </source>
</evidence>
<name>A0A8X8XKM6_SALSN</name>
<dbReference type="Proteomes" id="UP000298416">
    <property type="component" value="Unassembled WGS sequence"/>
</dbReference>
<dbReference type="EMBL" id="PNBA02000009">
    <property type="protein sequence ID" value="KAG6413086.1"/>
    <property type="molecule type" value="Genomic_DNA"/>
</dbReference>
<reference evidence="2" key="2">
    <citation type="submission" date="2020-08" db="EMBL/GenBank/DDBJ databases">
        <title>Plant Genome Project.</title>
        <authorList>
            <person name="Zhang R.-G."/>
        </authorList>
    </citation>
    <scope>NUCLEOTIDE SEQUENCE</scope>
    <source>
        <strain evidence="2">Huo1</strain>
        <tissue evidence="2">Leaf</tissue>
    </source>
</reference>
<dbReference type="SUPFAM" id="SSF103511">
    <property type="entry name" value="Chlorophyll a-b binding protein"/>
    <property type="match status" value="1"/>
</dbReference>
<dbReference type="PANTHER" id="PTHR37752:SF1">
    <property type="entry name" value="OS02G0610700 PROTEIN"/>
    <property type="match status" value="1"/>
</dbReference>
<dbReference type="PANTHER" id="PTHR37752">
    <property type="entry name" value="OS02G0610700 PROTEIN"/>
    <property type="match status" value="1"/>
</dbReference>
<keyword evidence="1" id="KW-0812">Transmembrane</keyword>
<proteinExistence type="predicted"/>
<keyword evidence="1" id="KW-0472">Membrane</keyword>
<dbReference type="InterPro" id="IPR053091">
    <property type="entry name" value="PSII_Assembly/Photoprotect-Rel"/>
</dbReference>
<gene>
    <name evidence="2" type="ORF">SASPL_125786</name>
</gene>
<comment type="caution">
    <text evidence="2">The sequence shown here is derived from an EMBL/GenBank/DDBJ whole genome shotgun (WGS) entry which is preliminary data.</text>
</comment>
<reference evidence="2" key="1">
    <citation type="submission" date="2018-01" db="EMBL/GenBank/DDBJ databases">
        <authorList>
            <person name="Mao J.F."/>
        </authorList>
    </citation>
    <scope>NUCLEOTIDE SEQUENCE</scope>
    <source>
        <strain evidence="2">Huo1</strain>
        <tissue evidence="2">Leaf</tissue>
    </source>
</reference>
<accession>A0A8X8XKM6</accession>
<feature type="transmembrane region" description="Helical" evidence="1">
    <location>
        <begin position="194"/>
        <end position="212"/>
    </location>
</feature>
<feature type="transmembrane region" description="Helical" evidence="1">
    <location>
        <begin position="218"/>
        <end position="239"/>
    </location>
</feature>
<keyword evidence="1" id="KW-1133">Transmembrane helix</keyword>